<proteinExistence type="predicted"/>
<evidence type="ECO:0000313" key="2">
    <source>
        <dbReference type="Proteomes" id="UP001604277"/>
    </source>
</evidence>
<dbReference type="EMBL" id="JBFOLJ010000010">
    <property type="protein sequence ID" value="KAL2502608.1"/>
    <property type="molecule type" value="Genomic_DNA"/>
</dbReference>
<protein>
    <submittedName>
        <fullName evidence="1">Uncharacterized protein</fullName>
    </submittedName>
</protein>
<evidence type="ECO:0000313" key="1">
    <source>
        <dbReference type="EMBL" id="KAL2502608.1"/>
    </source>
</evidence>
<reference evidence="2" key="1">
    <citation type="submission" date="2024-07" db="EMBL/GenBank/DDBJ databases">
        <title>Two chromosome-level genome assemblies of Korean endemic species Abeliophyllum distichum and Forsythia ovata (Oleaceae).</title>
        <authorList>
            <person name="Jang H."/>
        </authorList>
    </citation>
    <scope>NUCLEOTIDE SEQUENCE [LARGE SCALE GENOMIC DNA]</scope>
</reference>
<name>A0ABD1SPH5_9LAMI</name>
<organism evidence="1 2">
    <name type="scientific">Forsythia ovata</name>
    <dbReference type="NCBI Taxonomy" id="205694"/>
    <lineage>
        <taxon>Eukaryota</taxon>
        <taxon>Viridiplantae</taxon>
        <taxon>Streptophyta</taxon>
        <taxon>Embryophyta</taxon>
        <taxon>Tracheophyta</taxon>
        <taxon>Spermatophyta</taxon>
        <taxon>Magnoliopsida</taxon>
        <taxon>eudicotyledons</taxon>
        <taxon>Gunneridae</taxon>
        <taxon>Pentapetalae</taxon>
        <taxon>asterids</taxon>
        <taxon>lamiids</taxon>
        <taxon>Lamiales</taxon>
        <taxon>Oleaceae</taxon>
        <taxon>Forsythieae</taxon>
        <taxon>Forsythia</taxon>
    </lineage>
</organism>
<sequence length="115" mass="13119">MTSMQKTYYDRKLECKDIILGHGMTRSKGSRKERTSEEGNFKVVDFKGFQLNLPPMMSMSGMRVLRPVPWLGLIGNGGVQSVTACKEAQHAHIFIHKGSIKQLEWILLCFYRTVV</sequence>
<accession>A0ABD1SPH5</accession>
<dbReference type="AlphaFoldDB" id="A0ABD1SPH5"/>
<dbReference type="Proteomes" id="UP001604277">
    <property type="component" value="Unassembled WGS sequence"/>
</dbReference>
<gene>
    <name evidence="1" type="ORF">Fot_36456</name>
</gene>
<comment type="caution">
    <text evidence="1">The sequence shown here is derived from an EMBL/GenBank/DDBJ whole genome shotgun (WGS) entry which is preliminary data.</text>
</comment>
<keyword evidence="2" id="KW-1185">Reference proteome</keyword>